<accession>A0A6C0HJF6</accession>
<keyword evidence="1" id="KW-1133">Transmembrane helix</keyword>
<feature type="transmembrane region" description="Helical" evidence="1">
    <location>
        <begin position="168"/>
        <end position="185"/>
    </location>
</feature>
<dbReference type="EMBL" id="MN739974">
    <property type="protein sequence ID" value="QHT80791.1"/>
    <property type="molecule type" value="Genomic_DNA"/>
</dbReference>
<proteinExistence type="predicted"/>
<evidence type="ECO:0000313" key="2">
    <source>
        <dbReference type="EMBL" id="QHT80791.1"/>
    </source>
</evidence>
<dbReference type="AlphaFoldDB" id="A0A6C0HJF6"/>
<protein>
    <submittedName>
        <fullName evidence="2">Uncharacterized protein</fullName>
    </submittedName>
</protein>
<reference evidence="2" key="1">
    <citation type="journal article" date="2020" name="Nature">
        <title>Giant virus diversity and host interactions through global metagenomics.</title>
        <authorList>
            <person name="Schulz F."/>
            <person name="Roux S."/>
            <person name="Paez-Espino D."/>
            <person name="Jungbluth S."/>
            <person name="Walsh D.A."/>
            <person name="Denef V.J."/>
            <person name="McMahon K.D."/>
            <person name="Konstantinidis K.T."/>
            <person name="Eloe-Fadrosh E.A."/>
            <person name="Kyrpides N.C."/>
            <person name="Woyke T."/>
        </authorList>
    </citation>
    <scope>NUCLEOTIDE SEQUENCE</scope>
    <source>
        <strain evidence="2">GVMAG-M-3300023184-121</strain>
    </source>
</reference>
<name>A0A6C0HJF6_9ZZZZ</name>
<keyword evidence="1" id="KW-0812">Transmembrane</keyword>
<sequence length="216" mass="25268">MLESVQTIALYTTFWCTMDTLFRVCSLSGFLVLRGIHDAFLGLLAAPSIYSLLHDGPMPFYVSHSHLWYASFHLYYLFMYHRQFQLDDAFTIVLAASLVLGWYASTPCLGEAHMFFLAVPFGMDYITLFLGFTSSNWMDGWIRAPLYHVHHAVMLYELYHTARFTMVWWLHIIAIVHVSWNGYEIDRHRERLPKKCHTYAKAESQSLGYKPSRYDL</sequence>
<keyword evidence="1" id="KW-0472">Membrane</keyword>
<feature type="transmembrane region" description="Helical" evidence="1">
    <location>
        <begin position="58"/>
        <end position="77"/>
    </location>
</feature>
<feature type="transmembrane region" description="Helical" evidence="1">
    <location>
        <begin position="89"/>
        <end position="106"/>
    </location>
</feature>
<evidence type="ECO:0000256" key="1">
    <source>
        <dbReference type="SAM" id="Phobius"/>
    </source>
</evidence>
<feature type="transmembrane region" description="Helical" evidence="1">
    <location>
        <begin position="21"/>
        <end position="46"/>
    </location>
</feature>
<organism evidence="2">
    <name type="scientific">viral metagenome</name>
    <dbReference type="NCBI Taxonomy" id="1070528"/>
    <lineage>
        <taxon>unclassified sequences</taxon>
        <taxon>metagenomes</taxon>
        <taxon>organismal metagenomes</taxon>
    </lineage>
</organism>